<dbReference type="RefSeq" id="XP_020844115.1">
    <property type="nucleotide sequence ID" value="XM_020988456.1"/>
</dbReference>
<dbReference type="CDD" id="cd00273">
    <property type="entry name" value="Chemokine_CXC"/>
    <property type="match status" value="1"/>
</dbReference>
<feature type="compositionally biased region" description="Basic residues" evidence="7">
    <location>
        <begin position="95"/>
        <end position="118"/>
    </location>
</feature>
<keyword evidence="9" id="KW-1185">Reference proteome</keyword>
<dbReference type="InterPro" id="IPR001811">
    <property type="entry name" value="Chemokine_IL8-like_dom"/>
</dbReference>
<dbReference type="InParanoid" id="A0A6P5KEY8"/>
<evidence type="ECO:0000256" key="1">
    <source>
        <dbReference type="ARBA" id="ARBA00004613"/>
    </source>
</evidence>
<evidence type="ECO:0000256" key="3">
    <source>
        <dbReference type="ARBA" id="ARBA00022514"/>
    </source>
</evidence>
<comment type="subcellular location">
    <subcellularLocation>
        <location evidence="1 6">Secreted</location>
    </subcellularLocation>
</comment>
<evidence type="ECO:0000313" key="10">
    <source>
        <dbReference type="RefSeq" id="XP_020844115.1"/>
    </source>
</evidence>
<dbReference type="Proteomes" id="UP000515140">
    <property type="component" value="Unplaced"/>
</dbReference>
<dbReference type="PRINTS" id="PR00437">
    <property type="entry name" value="SMALLCYTKCXC"/>
</dbReference>
<feature type="chain" id="PRO_5028517066" description="C-X-C motif chemokine" evidence="6">
    <location>
        <begin position="23"/>
        <end position="126"/>
    </location>
</feature>
<evidence type="ECO:0000256" key="7">
    <source>
        <dbReference type="SAM" id="MobiDB-lite"/>
    </source>
</evidence>
<sequence length="126" mass="14140">MKSSHLAFLWGIIFLTLTAVQAFLISKTGRCSCINVSGTKIQKKTIQKLEEFAPGSSCSRTEIIATMKNGEKKCLDPDSLHVKILVKMWKEKENKKKKPRTGNKKQQTKKAKKIKKAQHPSPGKTT</sequence>
<evidence type="ECO:0000256" key="5">
    <source>
        <dbReference type="ARBA" id="ARBA00023157"/>
    </source>
</evidence>
<evidence type="ECO:0000256" key="2">
    <source>
        <dbReference type="ARBA" id="ARBA00010665"/>
    </source>
</evidence>
<evidence type="ECO:0000259" key="8">
    <source>
        <dbReference type="SMART" id="SM00199"/>
    </source>
</evidence>
<keyword evidence="5" id="KW-1015">Disulfide bond</keyword>
<dbReference type="InterPro" id="IPR039809">
    <property type="entry name" value="Chemokine_b/g/d"/>
</dbReference>
<dbReference type="InterPro" id="IPR001089">
    <property type="entry name" value="Chemokine_CXC"/>
</dbReference>
<dbReference type="AlphaFoldDB" id="A0A6P5KEY8"/>
<dbReference type="PANTHER" id="PTHR12015:SF210">
    <property type="entry name" value="C-X-C MOTIF CHEMOKINE 9"/>
    <property type="match status" value="1"/>
</dbReference>
<evidence type="ECO:0000313" key="9">
    <source>
        <dbReference type="Proteomes" id="UP000515140"/>
    </source>
</evidence>
<dbReference type="KEGG" id="pcw:110209776"/>
<dbReference type="GO" id="GO:0006955">
    <property type="term" value="P:immune response"/>
    <property type="evidence" value="ECO:0007669"/>
    <property type="project" value="InterPro"/>
</dbReference>
<dbReference type="SUPFAM" id="SSF54117">
    <property type="entry name" value="Interleukin 8-like chemokines"/>
    <property type="match status" value="1"/>
</dbReference>
<dbReference type="GO" id="GO:0006952">
    <property type="term" value="P:defense response"/>
    <property type="evidence" value="ECO:0007669"/>
    <property type="project" value="InterPro"/>
</dbReference>
<dbReference type="Gene3D" id="2.40.50.40">
    <property type="match status" value="1"/>
</dbReference>
<organism evidence="9 10">
    <name type="scientific">Phascolarctos cinereus</name>
    <name type="common">Koala</name>
    <dbReference type="NCBI Taxonomy" id="38626"/>
    <lineage>
        <taxon>Eukaryota</taxon>
        <taxon>Metazoa</taxon>
        <taxon>Chordata</taxon>
        <taxon>Craniata</taxon>
        <taxon>Vertebrata</taxon>
        <taxon>Euteleostomi</taxon>
        <taxon>Mammalia</taxon>
        <taxon>Metatheria</taxon>
        <taxon>Diprotodontia</taxon>
        <taxon>Phascolarctidae</taxon>
        <taxon>Phascolarctos</taxon>
    </lineage>
</organism>
<dbReference type="GeneID" id="110209776"/>
<dbReference type="InterPro" id="IPR036048">
    <property type="entry name" value="Interleukin_8-like_sf"/>
</dbReference>
<dbReference type="GO" id="GO:0008009">
    <property type="term" value="F:chemokine activity"/>
    <property type="evidence" value="ECO:0007669"/>
    <property type="project" value="InterPro"/>
</dbReference>
<dbReference type="InterPro" id="IPR033899">
    <property type="entry name" value="CXC_Chemokine_domain"/>
</dbReference>
<gene>
    <name evidence="10" type="primary">CXCL9</name>
</gene>
<keyword evidence="3 6" id="KW-0202">Cytokine</keyword>
<accession>A0A6P5KEY8</accession>
<feature type="region of interest" description="Disordered" evidence="7">
    <location>
        <begin position="91"/>
        <end position="126"/>
    </location>
</feature>
<dbReference type="PANTHER" id="PTHR12015">
    <property type="entry name" value="SMALL INDUCIBLE CYTOKINE A"/>
    <property type="match status" value="1"/>
</dbReference>
<dbReference type="PROSITE" id="PS00471">
    <property type="entry name" value="SMALL_CYTOKINES_CXC"/>
    <property type="match status" value="1"/>
</dbReference>
<dbReference type="InterPro" id="IPR018048">
    <property type="entry name" value="Chemokine_CXC_CS"/>
</dbReference>
<evidence type="ECO:0000256" key="6">
    <source>
        <dbReference type="RuleBase" id="RU361149"/>
    </source>
</evidence>
<dbReference type="Pfam" id="PF00048">
    <property type="entry name" value="IL8"/>
    <property type="match status" value="1"/>
</dbReference>
<dbReference type="GO" id="GO:0005615">
    <property type="term" value="C:extracellular space"/>
    <property type="evidence" value="ECO:0007669"/>
    <property type="project" value="UniProtKB-UniRule"/>
</dbReference>
<comment type="similarity">
    <text evidence="2 6">Belongs to the intercrine alpha (chemokine CxC) family.</text>
</comment>
<name>A0A6P5KEY8_PHACI</name>
<keyword evidence="6" id="KW-0732">Signal</keyword>
<keyword evidence="4 6" id="KW-0964">Secreted</keyword>
<evidence type="ECO:0000256" key="4">
    <source>
        <dbReference type="ARBA" id="ARBA00022525"/>
    </source>
</evidence>
<reference evidence="10" key="1">
    <citation type="submission" date="2025-08" db="UniProtKB">
        <authorList>
            <consortium name="RefSeq"/>
        </authorList>
    </citation>
    <scope>IDENTIFICATION</scope>
    <source>
        <tissue evidence="10">Spleen</tissue>
    </source>
</reference>
<dbReference type="FunCoup" id="A0A6P5KEY8">
    <property type="interactions" value="671"/>
</dbReference>
<feature type="signal peptide" evidence="6">
    <location>
        <begin position="1"/>
        <end position="22"/>
    </location>
</feature>
<dbReference type="OMA" id="GKKYQKN"/>
<dbReference type="CTD" id="4283"/>
<dbReference type="SMART" id="SM00199">
    <property type="entry name" value="SCY"/>
    <property type="match status" value="1"/>
</dbReference>
<protein>
    <recommendedName>
        <fullName evidence="6">C-X-C motif chemokine</fullName>
    </recommendedName>
</protein>
<feature type="domain" description="Chemokine interleukin-8-like" evidence="8">
    <location>
        <begin position="28"/>
        <end position="89"/>
    </location>
</feature>
<proteinExistence type="inferred from homology"/>
<keyword evidence="6" id="KW-0145">Chemotaxis</keyword>
<dbReference type="FunFam" id="2.40.50.40:FF:000004">
    <property type="entry name" value="C-X-C motif chemokine"/>
    <property type="match status" value="1"/>
</dbReference>